<evidence type="ECO:0000256" key="1">
    <source>
        <dbReference type="SAM" id="MobiDB-lite"/>
    </source>
</evidence>
<dbReference type="AlphaFoldDB" id="A0A8X6PWC9"/>
<dbReference type="Proteomes" id="UP000887013">
    <property type="component" value="Unassembled WGS sequence"/>
</dbReference>
<gene>
    <name evidence="2" type="ORF">NPIL_679851</name>
</gene>
<evidence type="ECO:0000313" key="3">
    <source>
        <dbReference type="Proteomes" id="UP000887013"/>
    </source>
</evidence>
<name>A0A8X6PWC9_NEPPI</name>
<organism evidence="2 3">
    <name type="scientific">Nephila pilipes</name>
    <name type="common">Giant wood spider</name>
    <name type="synonym">Nephila maculata</name>
    <dbReference type="NCBI Taxonomy" id="299642"/>
    <lineage>
        <taxon>Eukaryota</taxon>
        <taxon>Metazoa</taxon>
        <taxon>Ecdysozoa</taxon>
        <taxon>Arthropoda</taxon>
        <taxon>Chelicerata</taxon>
        <taxon>Arachnida</taxon>
        <taxon>Araneae</taxon>
        <taxon>Araneomorphae</taxon>
        <taxon>Entelegynae</taxon>
        <taxon>Araneoidea</taxon>
        <taxon>Nephilidae</taxon>
        <taxon>Nephila</taxon>
    </lineage>
</organism>
<protein>
    <submittedName>
        <fullName evidence="2">Uncharacterized protein</fullName>
    </submittedName>
</protein>
<feature type="region of interest" description="Disordered" evidence="1">
    <location>
        <begin position="214"/>
        <end position="243"/>
    </location>
</feature>
<sequence length="243" mass="27879">MVIFRSSAPQVPPSEEAESRRIFFTLEAEPVFPTGKSSATPGHRETFGNLPRPSPQDVPRFRSTFFQFWNFWKFGKNPSAFFRKVFSSGTRRKRLRVRGGGALPLRRKPGPPPAGAVWQWGVRAEKATAASFRKERPPFGRFSPKKKHSERFFWIFDYIRFGSVFRWIKKLRADFSNSASRVSDSALRESMQFSFQNAFARRFRRGVKLAVCTRNSKPSVGSDPRFRQRQDSVPASSGPPFGF</sequence>
<dbReference type="EMBL" id="BMAW01074643">
    <property type="protein sequence ID" value="GFT93155.1"/>
    <property type="molecule type" value="Genomic_DNA"/>
</dbReference>
<evidence type="ECO:0000313" key="2">
    <source>
        <dbReference type="EMBL" id="GFT93155.1"/>
    </source>
</evidence>
<accession>A0A8X6PWC9</accession>
<comment type="caution">
    <text evidence="2">The sequence shown here is derived from an EMBL/GenBank/DDBJ whole genome shotgun (WGS) entry which is preliminary data.</text>
</comment>
<reference evidence="2" key="1">
    <citation type="submission" date="2020-08" db="EMBL/GenBank/DDBJ databases">
        <title>Multicomponent nature underlies the extraordinary mechanical properties of spider dragline silk.</title>
        <authorList>
            <person name="Kono N."/>
            <person name="Nakamura H."/>
            <person name="Mori M."/>
            <person name="Yoshida Y."/>
            <person name="Ohtoshi R."/>
            <person name="Malay A.D."/>
            <person name="Moran D.A.P."/>
            <person name="Tomita M."/>
            <person name="Numata K."/>
            <person name="Arakawa K."/>
        </authorList>
    </citation>
    <scope>NUCLEOTIDE SEQUENCE</scope>
</reference>
<proteinExistence type="predicted"/>
<keyword evidence="3" id="KW-1185">Reference proteome</keyword>
<feature type="region of interest" description="Disordered" evidence="1">
    <location>
        <begin position="34"/>
        <end position="54"/>
    </location>
</feature>